<protein>
    <submittedName>
        <fullName evidence="1">Uncharacterized protein</fullName>
    </submittedName>
</protein>
<comment type="caution">
    <text evidence="1">The sequence shown here is derived from an EMBL/GenBank/DDBJ whole genome shotgun (WGS) entry which is preliminary data.</text>
</comment>
<proteinExistence type="predicted"/>
<evidence type="ECO:0000313" key="2">
    <source>
        <dbReference type="Proteomes" id="UP000054815"/>
    </source>
</evidence>
<gene>
    <name evidence="1" type="ORF">T4E_3584</name>
</gene>
<evidence type="ECO:0000313" key="1">
    <source>
        <dbReference type="EMBL" id="KRX89709.1"/>
    </source>
</evidence>
<dbReference type="EMBL" id="JYDU01000189">
    <property type="protein sequence ID" value="KRX89709.1"/>
    <property type="molecule type" value="Genomic_DNA"/>
</dbReference>
<sequence length="175" mass="19852">MLVWSSSKKQFVNPSIEPSPPLHAGDVALRAYRADAIWPSYHHWRVSFISKTFPRSAWAIIWKPQPWHLQQGFTYCVDSIDRLEKKGPAAQVCRPVMDMHACNACNGRKLLTAISERLSSGDKKAKLRLLYKLSKQHHQHAVAEMVPVVIITSISSSQSLQCFPMTWQPDTAENT</sequence>
<accession>A0A0V0XP35</accession>
<reference evidence="1 2" key="1">
    <citation type="submission" date="2015-01" db="EMBL/GenBank/DDBJ databases">
        <title>Evolution of Trichinella species and genotypes.</title>
        <authorList>
            <person name="Korhonen P.K."/>
            <person name="Edoardo P."/>
            <person name="Giuseppe L.R."/>
            <person name="Gasser R.B."/>
        </authorList>
    </citation>
    <scope>NUCLEOTIDE SEQUENCE [LARGE SCALE GENOMIC DNA]</scope>
    <source>
        <strain evidence="1">ISS141</strain>
    </source>
</reference>
<organism evidence="1 2">
    <name type="scientific">Trichinella pseudospiralis</name>
    <name type="common">Parasitic roundworm</name>
    <dbReference type="NCBI Taxonomy" id="6337"/>
    <lineage>
        <taxon>Eukaryota</taxon>
        <taxon>Metazoa</taxon>
        <taxon>Ecdysozoa</taxon>
        <taxon>Nematoda</taxon>
        <taxon>Enoplea</taxon>
        <taxon>Dorylaimia</taxon>
        <taxon>Trichinellida</taxon>
        <taxon>Trichinellidae</taxon>
        <taxon>Trichinella</taxon>
    </lineage>
</organism>
<dbReference type="AlphaFoldDB" id="A0A0V0XP35"/>
<name>A0A0V0XP35_TRIPS</name>
<dbReference type="Proteomes" id="UP000054815">
    <property type="component" value="Unassembled WGS sequence"/>
</dbReference>